<dbReference type="SUPFAM" id="SSF51735">
    <property type="entry name" value="NAD(P)-binding Rossmann-fold domains"/>
    <property type="match status" value="1"/>
</dbReference>
<dbReference type="EMBL" id="CP042430">
    <property type="protein sequence ID" value="QEC48492.1"/>
    <property type="molecule type" value="Genomic_DNA"/>
</dbReference>
<accession>A0A5B8U751</accession>
<dbReference type="PROSITE" id="PS00061">
    <property type="entry name" value="ADH_SHORT"/>
    <property type="match status" value="1"/>
</dbReference>
<evidence type="ECO:0000313" key="3">
    <source>
        <dbReference type="EMBL" id="QEC48492.1"/>
    </source>
</evidence>
<sequence>MRGTAAFITGAASGIGRAAALGFAAAGAGVAVTDVDEAGGLETVARIEAAGGEAIFVALDATREADVEDAVGRAVQRFGRLDFACNAAGIQGPLATAADYAHEDWCRVIDLNLTGVWLCMKHEIRQMLAAGRGGAIVNISSNFGLVGGALMPAYSATKHAVIGLTKTAALDHAAQGIRINALCPGATETPIVAKILEENPAQASDLIGQIVASLPMGRMGTAEEAAAAVVWLCSEGAGFVTGAALAADGGYTAR</sequence>
<dbReference type="PRINTS" id="PR00081">
    <property type="entry name" value="GDHRDH"/>
</dbReference>
<dbReference type="PANTHER" id="PTHR24321">
    <property type="entry name" value="DEHYDROGENASES, SHORT CHAIN"/>
    <property type="match status" value="1"/>
</dbReference>
<dbReference type="KEGG" id="bsol:FSW04_13565"/>
<dbReference type="OrthoDB" id="7064009at2"/>
<dbReference type="InterPro" id="IPR020904">
    <property type="entry name" value="Sc_DH/Rdtase_CS"/>
</dbReference>
<dbReference type="Pfam" id="PF13561">
    <property type="entry name" value="adh_short_C2"/>
    <property type="match status" value="1"/>
</dbReference>
<dbReference type="PANTHER" id="PTHR24321:SF8">
    <property type="entry name" value="ESTRADIOL 17-BETA-DEHYDROGENASE 8-RELATED"/>
    <property type="match status" value="1"/>
</dbReference>
<dbReference type="InterPro" id="IPR002347">
    <property type="entry name" value="SDR_fam"/>
</dbReference>
<gene>
    <name evidence="3" type="ORF">FSW04_13565</name>
</gene>
<evidence type="ECO:0000313" key="4">
    <source>
        <dbReference type="Proteomes" id="UP000321805"/>
    </source>
</evidence>
<dbReference type="RefSeq" id="WP_146920083.1">
    <property type="nucleotide sequence ID" value="NZ_CP042430.1"/>
</dbReference>
<reference evidence="3 4" key="1">
    <citation type="journal article" date="2018" name="J. Microbiol.">
        <title>Baekduia soli gen. nov., sp. nov., a novel bacterium isolated from the soil of Baekdu Mountain and proposal of a novel family name, Baekduiaceae fam. nov.</title>
        <authorList>
            <person name="An D.S."/>
            <person name="Siddiqi M.Z."/>
            <person name="Kim K.H."/>
            <person name="Yu H.S."/>
            <person name="Im W.T."/>
        </authorList>
    </citation>
    <scope>NUCLEOTIDE SEQUENCE [LARGE SCALE GENOMIC DNA]</scope>
    <source>
        <strain evidence="3 4">BR7-21</strain>
    </source>
</reference>
<proteinExistence type="inferred from homology"/>
<evidence type="ECO:0000256" key="1">
    <source>
        <dbReference type="ARBA" id="ARBA00006484"/>
    </source>
</evidence>
<dbReference type="PRINTS" id="PR00080">
    <property type="entry name" value="SDRFAMILY"/>
</dbReference>
<keyword evidence="4" id="KW-1185">Reference proteome</keyword>
<dbReference type="Proteomes" id="UP000321805">
    <property type="component" value="Chromosome"/>
</dbReference>
<dbReference type="FunFam" id="3.40.50.720:FF:000084">
    <property type="entry name" value="Short-chain dehydrogenase reductase"/>
    <property type="match status" value="1"/>
</dbReference>
<dbReference type="AlphaFoldDB" id="A0A5B8U751"/>
<evidence type="ECO:0000256" key="2">
    <source>
        <dbReference type="ARBA" id="ARBA00023002"/>
    </source>
</evidence>
<dbReference type="CDD" id="cd05233">
    <property type="entry name" value="SDR_c"/>
    <property type="match status" value="1"/>
</dbReference>
<dbReference type="Gene3D" id="3.40.50.720">
    <property type="entry name" value="NAD(P)-binding Rossmann-like Domain"/>
    <property type="match status" value="1"/>
</dbReference>
<dbReference type="GO" id="GO:0016491">
    <property type="term" value="F:oxidoreductase activity"/>
    <property type="evidence" value="ECO:0007669"/>
    <property type="project" value="UniProtKB-KW"/>
</dbReference>
<name>A0A5B8U751_9ACTN</name>
<dbReference type="InterPro" id="IPR036291">
    <property type="entry name" value="NAD(P)-bd_dom_sf"/>
</dbReference>
<protein>
    <submittedName>
        <fullName evidence="3">SDR family oxidoreductase</fullName>
    </submittedName>
</protein>
<keyword evidence="2" id="KW-0560">Oxidoreductase</keyword>
<organism evidence="3 4">
    <name type="scientific">Baekduia soli</name>
    <dbReference type="NCBI Taxonomy" id="496014"/>
    <lineage>
        <taxon>Bacteria</taxon>
        <taxon>Bacillati</taxon>
        <taxon>Actinomycetota</taxon>
        <taxon>Thermoleophilia</taxon>
        <taxon>Solirubrobacterales</taxon>
        <taxon>Baekduiaceae</taxon>
        <taxon>Baekduia</taxon>
    </lineage>
</organism>
<comment type="similarity">
    <text evidence="1">Belongs to the short-chain dehydrogenases/reductases (SDR) family.</text>
</comment>